<comment type="caution">
    <text evidence="2">The sequence shown here is derived from an EMBL/GenBank/DDBJ whole genome shotgun (WGS) entry which is preliminary data.</text>
</comment>
<dbReference type="OrthoDB" id="1345503at2"/>
<dbReference type="PATRIC" id="fig|1202724.3.peg.3006"/>
<keyword evidence="3" id="KW-1185">Reference proteome</keyword>
<dbReference type="RefSeq" id="WP_054408747.1">
    <property type="nucleotide sequence ID" value="NZ_FOYA01000022.1"/>
</dbReference>
<feature type="transmembrane region" description="Helical" evidence="1">
    <location>
        <begin position="148"/>
        <end position="165"/>
    </location>
</feature>
<feature type="transmembrane region" description="Helical" evidence="1">
    <location>
        <begin position="83"/>
        <end position="102"/>
    </location>
</feature>
<dbReference type="AlphaFoldDB" id="A0A0M8MK06"/>
<gene>
    <name evidence="2" type="ORF">AM493_14475</name>
</gene>
<keyword evidence="1" id="KW-1133">Transmembrane helix</keyword>
<reference evidence="2 3" key="1">
    <citation type="submission" date="2015-08" db="EMBL/GenBank/DDBJ databases">
        <title>Whole genome sequence of Flavobacterium akiainvivens IK-1T, from decaying Wikstroemia oahuensis, an endemic Hawaiian shrub.</title>
        <authorList>
            <person name="Wan X."/>
            <person name="Hou S."/>
            <person name="Saito J."/>
            <person name="Donachie S."/>
        </authorList>
    </citation>
    <scope>NUCLEOTIDE SEQUENCE [LARGE SCALE GENOMIC DNA]</scope>
    <source>
        <strain evidence="2 3">IK-1</strain>
    </source>
</reference>
<name>A0A0M8MK06_9FLAO</name>
<feature type="transmembrane region" description="Helical" evidence="1">
    <location>
        <begin position="114"/>
        <end position="136"/>
    </location>
</feature>
<dbReference type="EMBL" id="LIYD01000005">
    <property type="protein sequence ID" value="KOS07108.1"/>
    <property type="molecule type" value="Genomic_DNA"/>
</dbReference>
<keyword evidence="1" id="KW-0812">Transmembrane</keyword>
<evidence type="ECO:0000256" key="1">
    <source>
        <dbReference type="SAM" id="Phobius"/>
    </source>
</evidence>
<evidence type="ECO:0008006" key="4">
    <source>
        <dbReference type="Google" id="ProtNLM"/>
    </source>
</evidence>
<evidence type="ECO:0000313" key="3">
    <source>
        <dbReference type="Proteomes" id="UP000037755"/>
    </source>
</evidence>
<sequence>MAAITKHEVQFIDNYLKNSGIVYEDIRYEMADHIASALEGMEGDFIENFTTYMVKHKAELLQNNKAFAINARTRAWNTLGKNLIKPVFFILFALITWGFISLTDTAGPKVGQRIIYYASGIIIIGVFIHGFLSYVGIGKNRYSVPDKLLTSVCIVFYFITVMLKPDRLIENNIALCAYYALILTVLSAVYYTYLSLTKKYKMQFIK</sequence>
<feature type="transmembrane region" description="Helical" evidence="1">
    <location>
        <begin position="177"/>
        <end position="196"/>
    </location>
</feature>
<evidence type="ECO:0000313" key="2">
    <source>
        <dbReference type="EMBL" id="KOS07108.1"/>
    </source>
</evidence>
<dbReference type="Proteomes" id="UP000037755">
    <property type="component" value="Unassembled WGS sequence"/>
</dbReference>
<accession>A0A0M8MK06</accession>
<keyword evidence="1" id="KW-0472">Membrane</keyword>
<protein>
    <recommendedName>
        <fullName evidence="4">DUF1129 domain-containing protein</fullName>
    </recommendedName>
</protein>
<organism evidence="2 3">
    <name type="scientific">Flavobacterium akiainvivens</name>
    <dbReference type="NCBI Taxonomy" id="1202724"/>
    <lineage>
        <taxon>Bacteria</taxon>
        <taxon>Pseudomonadati</taxon>
        <taxon>Bacteroidota</taxon>
        <taxon>Flavobacteriia</taxon>
        <taxon>Flavobacteriales</taxon>
        <taxon>Flavobacteriaceae</taxon>
        <taxon>Flavobacterium</taxon>
    </lineage>
</organism>
<proteinExistence type="predicted"/>
<dbReference type="STRING" id="1202724.AM493_14475"/>